<dbReference type="SUPFAM" id="SSF49265">
    <property type="entry name" value="Fibronectin type III"/>
    <property type="match status" value="1"/>
</dbReference>
<dbReference type="EMBL" id="JACRIW010000058">
    <property type="protein sequence ID" value="MBI5169586.1"/>
    <property type="molecule type" value="Genomic_DNA"/>
</dbReference>
<dbReference type="InterPro" id="IPR003961">
    <property type="entry name" value="FN3_dom"/>
</dbReference>
<protein>
    <recommendedName>
        <fullName evidence="3">FlgD/Vpr Ig-like domain-containing protein</fullName>
    </recommendedName>
</protein>
<name>A0A933W939_UNCEI</name>
<feature type="region of interest" description="Disordered" evidence="1">
    <location>
        <begin position="151"/>
        <end position="175"/>
    </location>
</feature>
<evidence type="ECO:0000313" key="4">
    <source>
        <dbReference type="EMBL" id="MBI5169586.1"/>
    </source>
</evidence>
<reference evidence="4" key="1">
    <citation type="submission" date="2020-07" db="EMBL/GenBank/DDBJ databases">
        <title>Huge and variable diversity of episymbiotic CPR bacteria and DPANN archaea in groundwater ecosystems.</title>
        <authorList>
            <person name="He C.Y."/>
            <person name="Keren R."/>
            <person name="Whittaker M."/>
            <person name="Farag I.F."/>
            <person name="Doudna J."/>
            <person name="Cate J.H.D."/>
            <person name="Banfield J.F."/>
        </authorList>
    </citation>
    <scope>NUCLEOTIDE SEQUENCE</scope>
    <source>
        <strain evidence="4">NC_groundwater_1813_Pr3_B-0.1um_71_17</strain>
    </source>
</reference>
<accession>A0A933W939</accession>
<dbReference type="CDD" id="cd00063">
    <property type="entry name" value="FN3"/>
    <property type="match status" value="1"/>
</dbReference>
<dbReference type="Pfam" id="PF13860">
    <property type="entry name" value="FlgD_ig"/>
    <property type="match status" value="1"/>
</dbReference>
<evidence type="ECO:0000256" key="1">
    <source>
        <dbReference type="SAM" id="MobiDB-lite"/>
    </source>
</evidence>
<evidence type="ECO:0000259" key="3">
    <source>
        <dbReference type="Pfam" id="PF13860"/>
    </source>
</evidence>
<evidence type="ECO:0000313" key="5">
    <source>
        <dbReference type="Proteomes" id="UP000696931"/>
    </source>
</evidence>
<dbReference type="Gene3D" id="2.60.40.10">
    <property type="entry name" value="Immunoglobulins"/>
    <property type="match status" value="1"/>
</dbReference>
<feature type="domain" description="FlgD/Vpr Ig-like" evidence="3">
    <location>
        <begin position="1435"/>
        <end position="1496"/>
    </location>
</feature>
<dbReference type="Gene3D" id="2.60.40.4070">
    <property type="match status" value="1"/>
</dbReference>
<evidence type="ECO:0000256" key="2">
    <source>
        <dbReference type="SAM" id="SignalP"/>
    </source>
</evidence>
<feature type="signal peptide" evidence="2">
    <location>
        <begin position="1"/>
        <end position="24"/>
    </location>
</feature>
<dbReference type="Proteomes" id="UP000696931">
    <property type="component" value="Unassembled WGS sequence"/>
</dbReference>
<feature type="chain" id="PRO_5037321434" description="FlgD/Vpr Ig-like domain-containing protein" evidence="2">
    <location>
        <begin position="25"/>
        <end position="1510"/>
    </location>
</feature>
<organism evidence="4 5">
    <name type="scientific">Eiseniibacteriota bacterium</name>
    <dbReference type="NCBI Taxonomy" id="2212470"/>
    <lineage>
        <taxon>Bacteria</taxon>
        <taxon>Candidatus Eiseniibacteriota</taxon>
    </lineage>
</organism>
<sequence length="1510" mass="160294">MKRRLALPAALACLLLLVAAAAHASMGPGIRVRPTGLTGPLVPGVPMAVDVTIDADHATTLRGFQLTAPRAPSGAGGGGLVVSGTPDSLPLPANTPLTLHLTLTAPTEDARITFRYEADGHTWTEYFDLSRRHFDRMHRTNQSVLVPDFPAIALGPESDDDPGAGPEPAPSPFERPIRDQRQATATNHIVRVHGRVAYERRKSKSDSGVITLGADHVRVRVYDQETGFDDLLYEGRTDANGYFDWNVSCSEAEPDLYVEVATINGAVNVQDGTWNSVWSFESSVRVDFTGSDVNFHTLKPADDYTNLAVHLCNAATRAWRWWHNHSSVPIARQAIEWPSGDWAHYDPFGGDLHIPSEIAGVENLKHARSEGTVSHEYGHAVMNEALGYTPPFDYDNGICNNDNGDPGHCRWCPEDGGTAVSEGFANYLADMATRDYASLYGTAAYDPRDTESIDRCTDDGSPYFANAFVTEGNFGSLLRDLTDSEDEADDNGAAYSADALHLGAGPVLQALATAQPNTPAQFITAFRSQNPGLNANNLWGTFANCRYELADDVAPGNPVNVHSTDHALNVASPDATIALAWSAPTDDFSGVAYYYVSYGNTSSGPWTQLTYTDYNTGSTTARFEQLTAILPPRSPGNTYVKVQAIDRAGNISAGAISGPYVIRVALPADLSSATPAGWTSYVVPRNTTGATSASCALTTSLTGNGSTYLNFETSNIGESQATALTQSRLLVDGVLVDSMSVGLLVGPTGWTNLLNRGPYTIRGGLHTLEVLSDAKEALEEPVETNNDKSSQYNWTASNITFSSKVRRRAPPQAYAGWSGLSLFALKYVNCDGLAYTVSSVSPPIAYTFAGVWGAAVDPAENVNLSLHAHSTSTSDGGFRARLAYSSRPTGELDAVFTNQRLVSASAYDVGVVNANGATHDYLAGIAAAPAASLVTGDSVTITLADSIMMALRTLSLANTTAQVVRVRVTAGTGPIYALWVSNTMTSGTLSTYDAKVATDTTGYAELPVVPAASGFHHLVFYRNPRDGWAGVTFTLKIAPLKPDVAPARPAGWAGTIVPRAANDASASFVPAPTTLPGDAGSTWLNTAMQDLSAGSTGIVNVNRLLDAGLIDNQLYSFSGVGTATSVNFGPFTFPAGRHMLGVNADPTSLIAELDESNNRWGRQWVWTPPASALATPLWRKGTNGGPTSGWEWADTTTTPSYSADGIRTPVFTSGNTAGWAAVAVTPRAGSDVDVQLHDVATNASTGFDDPRAFSAWAGDATDLVLVNFGATGYRAFDVGVLRAAEDTASYSAELAAATLRPSGVSGPFTLGAEHLVHLHAFDFAAGHHVIDVVNQTGSVDWGAAVYGGPRPYQNRSDGEDVAESWVAPAGAHEHLEFDVVTPGRYALAVFKTGASERSKSGTYALAVDQAWLGTGEAPLVAKRMAASPSPFAARTRLAWTLTEAADAELAVYDVRGARVRTLSRGRWQAGEHVVEWAGDGDAGRPLAPGLYFVRFESRGRTDVTRVVIAR</sequence>
<gene>
    <name evidence="4" type="ORF">HZA61_08870</name>
</gene>
<dbReference type="InterPro" id="IPR013783">
    <property type="entry name" value="Ig-like_fold"/>
</dbReference>
<keyword evidence="2" id="KW-0732">Signal</keyword>
<proteinExistence type="predicted"/>
<dbReference type="InterPro" id="IPR025965">
    <property type="entry name" value="FlgD/Vpr_Ig-like"/>
</dbReference>
<dbReference type="InterPro" id="IPR036116">
    <property type="entry name" value="FN3_sf"/>
</dbReference>
<comment type="caution">
    <text evidence="4">The sequence shown here is derived from an EMBL/GenBank/DDBJ whole genome shotgun (WGS) entry which is preliminary data.</text>
</comment>